<accession>A0ABV2LTR8</accession>
<dbReference type="RefSeq" id="WP_354506459.1">
    <property type="nucleotide sequence ID" value="NZ_JBEPMO010000002.1"/>
</dbReference>
<dbReference type="EMBL" id="JBEPMO010000002">
    <property type="protein sequence ID" value="MET3730848.1"/>
    <property type="molecule type" value="Genomic_DNA"/>
</dbReference>
<evidence type="ECO:0000256" key="2">
    <source>
        <dbReference type="ARBA" id="ARBA00022475"/>
    </source>
</evidence>
<name>A0ABV2LTR8_9FLAO</name>
<reference evidence="8 9" key="1">
    <citation type="submission" date="2024-06" db="EMBL/GenBank/DDBJ databases">
        <title>Genomic Encyclopedia of Type Strains, Phase IV (KMG-IV): sequencing the most valuable type-strain genomes for metagenomic binning, comparative biology and taxonomic classification.</title>
        <authorList>
            <person name="Goeker M."/>
        </authorList>
    </citation>
    <scope>NUCLEOTIDE SEQUENCE [LARGE SCALE GENOMIC DNA]</scope>
    <source>
        <strain evidence="8 9">DSM 29388</strain>
    </source>
</reference>
<comment type="subcellular location">
    <subcellularLocation>
        <location evidence="1">Cell membrane</location>
        <topology evidence="1">Multi-pass membrane protein</topology>
    </subcellularLocation>
</comment>
<proteinExistence type="predicted"/>
<keyword evidence="5 6" id="KW-0472">Membrane</keyword>
<evidence type="ECO:0000256" key="3">
    <source>
        <dbReference type="ARBA" id="ARBA00022692"/>
    </source>
</evidence>
<dbReference type="Proteomes" id="UP001549146">
    <property type="component" value="Unassembled WGS sequence"/>
</dbReference>
<dbReference type="Pfam" id="PF12823">
    <property type="entry name" value="DUF3817"/>
    <property type="match status" value="1"/>
</dbReference>
<evidence type="ECO:0000256" key="1">
    <source>
        <dbReference type="ARBA" id="ARBA00004651"/>
    </source>
</evidence>
<feature type="transmembrane region" description="Helical" evidence="6">
    <location>
        <begin position="12"/>
        <end position="35"/>
    </location>
</feature>
<evidence type="ECO:0000256" key="5">
    <source>
        <dbReference type="ARBA" id="ARBA00023136"/>
    </source>
</evidence>
<dbReference type="NCBIfam" id="TIGR03954">
    <property type="entry name" value="integ_memb_HG"/>
    <property type="match status" value="1"/>
</dbReference>
<keyword evidence="9" id="KW-1185">Reference proteome</keyword>
<comment type="caution">
    <text evidence="8">The sequence shown here is derived from an EMBL/GenBank/DDBJ whole genome shotgun (WGS) entry which is preliminary data.</text>
</comment>
<sequence length="103" mass="12239">MNEASLKKWFNIFCIMEFISCILLFCVAMPVKYGFDPETPLMFPIGMFHGVAFMGYILLAFLVKKIYKWDDEEFVFILLFAFIPFATWFVHKKIKKFEQENPS</sequence>
<feature type="transmembrane region" description="Helical" evidence="6">
    <location>
        <begin position="41"/>
        <end position="62"/>
    </location>
</feature>
<keyword evidence="3 6" id="KW-0812">Transmembrane</keyword>
<keyword evidence="4 6" id="KW-1133">Transmembrane helix</keyword>
<dbReference type="PANTHER" id="PTHR40077">
    <property type="entry name" value="MEMBRANE PROTEIN-RELATED"/>
    <property type="match status" value="1"/>
</dbReference>
<dbReference type="PANTHER" id="PTHR40077:SF1">
    <property type="entry name" value="MEMBRANE PROTEIN"/>
    <property type="match status" value="1"/>
</dbReference>
<protein>
    <submittedName>
        <fullName evidence="8">Integral membrane protein</fullName>
    </submittedName>
</protein>
<dbReference type="InterPro" id="IPR023845">
    <property type="entry name" value="DUF3817_TM"/>
</dbReference>
<feature type="domain" description="DUF3817" evidence="7">
    <location>
        <begin position="8"/>
        <end position="96"/>
    </location>
</feature>
<evidence type="ECO:0000256" key="6">
    <source>
        <dbReference type="SAM" id="Phobius"/>
    </source>
</evidence>
<evidence type="ECO:0000259" key="7">
    <source>
        <dbReference type="Pfam" id="PF12823"/>
    </source>
</evidence>
<evidence type="ECO:0000313" key="8">
    <source>
        <dbReference type="EMBL" id="MET3730848.1"/>
    </source>
</evidence>
<gene>
    <name evidence="8" type="ORF">ABID46_000407</name>
</gene>
<organism evidence="8 9">
    <name type="scientific">Moheibacter stercoris</name>
    <dbReference type="NCBI Taxonomy" id="1628251"/>
    <lineage>
        <taxon>Bacteria</taxon>
        <taxon>Pseudomonadati</taxon>
        <taxon>Bacteroidota</taxon>
        <taxon>Flavobacteriia</taxon>
        <taxon>Flavobacteriales</taxon>
        <taxon>Weeksellaceae</taxon>
        <taxon>Moheibacter</taxon>
    </lineage>
</organism>
<feature type="transmembrane region" description="Helical" evidence="6">
    <location>
        <begin position="74"/>
        <end position="91"/>
    </location>
</feature>
<evidence type="ECO:0000256" key="4">
    <source>
        <dbReference type="ARBA" id="ARBA00022989"/>
    </source>
</evidence>
<keyword evidence="2" id="KW-1003">Cell membrane</keyword>
<evidence type="ECO:0000313" key="9">
    <source>
        <dbReference type="Proteomes" id="UP001549146"/>
    </source>
</evidence>